<comment type="similarity">
    <text evidence="10 11">Belongs to the TonB-dependent receptor family.</text>
</comment>
<feature type="domain" description="TonB-dependent receptor-like beta-barrel" evidence="12">
    <location>
        <begin position="175"/>
        <end position="594"/>
    </location>
</feature>
<keyword evidence="9 10" id="KW-0998">Cell outer membrane</keyword>
<accession>A0ABW2Z8P3</accession>
<dbReference type="PROSITE" id="PS52016">
    <property type="entry name" value="TONB_DEPENDENT_REC_3"/>
    <property type="match status" value="1"/>
</dbReference>
<keyword evidence="5" id="KW-0732">Signal</keyword>
<evidence type="ECO:0000256" key="9">
    <source>
        <dbReference type="ARBA" id="ARBA00023237"/>
    </source>
</evidence>
<dbReference type="PANTHER" id="PTHR30069:SF29">
    <property type="entry name" value="HEMOGLOBIN AND HEMOGLOBIN-HAPTOGLOBIN-BINDING PROTEIN 1-RELATED"/>
    <property type="match status" value="1"/>
</dbReference>
<evidence type="ECO:0000256" key="2">
    <source>
        <dbReference type="ARBA" id="ARBA00022448"/>
    </source>
</evidence>
<dbReference type="RefSeq" id="WP_386782655.1">
    <property type="nucleotide sequence ID" value="NZ_JBHTIC010000008.1"/>
</dbReference>
<dbReference type="Gene3D" id="2.40.170.20">
    <property type="entry name" value="TonB-dependent receptor, beta-barrel domain"/>
    <property type="match status" value="1"/>
</dbReference>
<dbReference type="InterPro" id="IPR000531">
    <property type="entry name" value="Beta-barrel_TonB"/>
</dbReference>
<evidence type="ECO:0000256" key="11">
    <source>
        <dbReference type="RuleBase" id="RU003357"/>
    </source>
</evidence>
<protein>
    <submittedName>
        <fullName evidence="14">TonB-dependent receptor domain-containing protein</fullName>
    </submittedName>
</protein>
<evidence type="ECO:0000256" key="7">
    <source>
        <dbReference type="ARBA" id="ARBA00023136"/>
    </source>
</evidence>
<reference evidence="15" key="1">
    <citation type="journal article" date="2019" name="Int. J. Syst. Evol. Microbiol.">
        <title>The Global Catalogue of Microorganisms (GCM) 10K type strain sequencing project: providing services to taxonomists for standard genome sequencing and annotation.</title>
        <authorList>
            <consortium name="The Broad Institute Genomics Platform"/>
            <consortium name="The Broad Institute Genome Sequencing Center for Infectious Disease"/>
            <person name="Wu L."/>
            <person name="Ma J."/>
        </authorList>
    </citation>
    <scope>NUCLEOTIDE SEQUENCE [LARGE SCALE GENOMIC DNA]</scope>
    <source>
        <strain evidence="15">CCUG 60022</strain>
    </source>
</reference>
<evidence type="ECO:0000259" key="13">
    <source>
        <dbReference type="Pfam" id="PF07715"/>
    </source>
</evidence>
<name>A0ABW2Z8P3_9FLAO</name>
<evidence type="ECO:0000256" key="1">
    <source>
        <dbReference type="ARBA" id="ARBA00004571"/>
    </source>
</evidence>
<evidence type="ECO:0000256" key="6">
    <source>
        <dbReference type="ARBA" id="ARBA00023077"/>
    </source>
</evidence>
<evidence type="ECO:0000256" key="10">
    <source>
        <dbReference type="PROSITE-ProRule" id="PRU01360"/>
    </source>
</evidence>
<keyword evidence="3 10" id="KW-1134">Transmembrane beta strand</keyword>
<evidence type="ECO:0000256" key="3">
    <source>
        <dbReference type="ARBA" id="ARBA00022452"/>
    </source>
</evidence>
<sequence>MKLYNKVLFFGFFLSSLCVYSQKDTIVTLKVVNLQSVKLYKHSKGLKVLDLTDSIIAKNATSFTSLLRFNTPIYIKEYGAGGTSSASFRGTSASNTAVIWNGININSINNGQTEFNSLNISLFDNINVRSGGGSIEFGSGAVGGTIHLNNELGFGAYSKHQVISTVGSYQTFHNLYKYSFGSETTAIKLGAAYNTSKNNYKWLDYNLENENGAYQQRDFNFSIAQKINDFTKISFFSSKYNGVRHFSGQLPNPSAAKEKYKDFSFRNLVNFNYHKKTATHNLKLAYLTQEYRYFADKNKEDYNFGKSKRYLINYDFSYKISSNSSIESFSEFESVDGKTDQIATKNRAQFSQSLIYNQRYKNLASLNAKVRKDFNSEYNVPFVFALGIQIKPLRNTFVRTNGSKNYRVPSYNDLYWPALGNKNLIPESSLQGEIGVGYKNNQFKIDLGAFYIDAKDKIVWTPGGDPDRPGVWTPINIDKVVNKGLEISTTYSINFVKHYIDLNTNYSYTIAKDKKTNDFIPYVPKHLLNSSISYSFKRINFYYQHLFNGKVYTTKDIIDSYAMPSFNIGNFGGSYNLIKNLKKELQFGFKINNVFNKTYQVLPGRPMPNRNINFNINYKF</sequence>
<keyword evidence="4 10" id="KW-0812">Transmembrane</keyword>
<dbReference type="Proteomes" id="UP001597032">
    <property type="component" value="Unassembled WGS sequence"/>
</dbReference>
<keyword evidence="8 14" id="KW-0675">Receptor</keyword>
<dbReference type="EMBL" id="JBHTIC010000008">
    <property type="protein sequence ID" value="MFD0762333.1"/>
    <property type="molecule type" value="Genomic_DNA"/>
</dbReference>
<dbReference type="InterPro" id="IPR037066">
    <property type="entry name" value="Plug_dom_sf"/>
</dbReference>
<organism evidence="14 15">
    <name type="scientific">Lutibacter aestuarii</name>
    <dbReference type="NCBI Taxonomy" id="861111"/>
    <lineage>
        <taxon>Bacteria</taxon>
        <taxon>Pseudomonadati</taxon>
        <taxon>Bacteroidota</taxon>
        <taxon>Flavobacteriia</taxon>
        <taxon>Flavobacteriales</taxon>
        <taxon>Flavobacteriaceae</taxon>
        <taxon>Lutibacter</taxon>
    </lineage>
</organism>
<dbReference type="Pfam" id="PF07715">
    <property type="entry name" value="Plug"/>
    <property type="match status" value="1"/>
</dbReference>
<dbReference type="Pfam" id="PF00593">
    <property type="entry name" value="TonB_dep_Rec_b-barrel"/>
    <property type="match status" value="1"/>
</dbReference>
<dbReference type="InterPro" id="IPR012910">
    <property type="entry name" value="Plug_dom"/>
</dbReference>
<evidence type="ECO:0000256" key="5">
    <source>
        <dbReference type="ARBA" id="ARBA00022729"/>
    </source>
</evidence>
<evidence type="ECO:0000256" key="8">
    <source>
        <dbReference type="ARBA" id="ARBA00023170"/>
    </source>
</evidence>
<keyword evidence="15" id="KW-1185">Reference proteome</keyword>
<keyword evidence="6 11" id="KW-0798">TonB box</keyword>
<dbReference type="InterPro" id="IPR039426">
    <property type="entry name" value="TonB-dep_rcpt-like"/>
</dbReference>
<keyword evidence="2 10" id="KW-0813">Transport</keyword>
<comment type="caution">
    <text evidence="14">The sequence shown here is derived from an EMBL/GenBank/DDBJ whole genome shotgun (WGS) entry which is preliminary data.</text>
</comment>
<evidence type="ECO:0000256" key="4">
    <source>
        <dbReference type="ARBA" id="ARBA00022692"/>
    </source>
</evidence>
<evidence type="ECO:0000313" key="15">
    <source>
        <dbReference type="Proteomes" id="UP001597032"/>
    </source>
</evidence>
<comment type="subcellular location">
    <subcellularLocation>
        <location evidence="1 10">Cell outer membrane</location>
        <topology evidence="1 10">Multi-pass membrane protein</topology>
    </subcellularLocation>
</comment>
<dbReference type="PANTHER" id="PTHR30069">
    <property type="entry name" value="TONB-DEPENDENT OUTER MEMBRANE RECEPTOR"/>
    <property type="match status" value="1"/>
</dbReference>
<dbReference type="Gene3D" id="2.170.130.10">
    <property type="entry name" value="TonB-dependent receptor, plug domain"/>
    <property type="match status" value="1"/>
</dbReference>
<keyword evidence="7 10" id="KW-0472">Membrane</keyword>
<proteinExistence type="inferred from homology"/>
<dbReference type="InterPro" id="IPR036942">
    <property type="entry name" value="Beta-barrel_TonB_sf"/>
</dbReference>
<feature type="domain" description="TonB-dependent receptor plug" evidence="13">
    <location>
        <begin position="54"/>
        <end position="145"/>
    </location>
</feature>
<evidence type="ECO:0000259" key="12">
    <source>
        <dbReference type="Pfam" id="PF00593"/>
    </source>
</evidence>
<dbReference type="SUPFAM" id="SSF56935">
    <property type="entry name" value="Porins"/>
    <property type="match status" value="1"/>
</dbReference>
<gene>
    <name evidence="14" type="ORF">ACFQZW_09595</name>
</gene>
<evidence type="ECO:0000313" key="14">
    <source>
        <dbReference type="EMBL" id="MFD0762333.1"/>
    </source>
</evidence>